<evidence type="ECO:0000259" key="4">
    <source>
        <dbReference type="PROSITE" id="PS51782"/>
    </source>
</evidence>
<feature type="domain" description="LysM" evidence="4">
    <location>
        <begin position="436"/>
        <end position="482"/>
    </location>
</feature>
<feature type="domain" description="LysM" evidence="4">
    <location>
        <begin position="27"/>
        <end position="73"/>
    </location>
</feature>
<dbReference type="Pfam" id="PF01476">
    <property type="entry name" value="LysM"/>
    <property type="match status" value="8"/>
</dbReference>
<comment type="caution">
    <text evidence="5">The sequence shown here is derived from an EMBL/GenBank/DDBJ whole genome shotgun (WGS) entry which is preliminary data.</text>
</comment>
<dbReference type="GO" id="GO:0008061">
    <property type="term" value="F:chitin binding"/>
    <property type="evidence" value="ECO:0007669"/>
    <property type="project" value="UniProtKB-KW"/>
</dbReference>
<evidence type="ECO:0000256" key="3">
    <source>
        <dbReference type="SAM" id="SignalP"/>
    </source>
</evidence>
<dbReference type="InterPro" id="IPR018392">
    <property type="entry name" value="LysM"/>
</dbReference>
<protein>
    <recommendedName>
        <fullName evidence="4">LysM domain-containing protein</fullName>
    </recommendedName>
</protein>
<proteinExistence type="predicted"/>
<evidence type="ECO:0000313" key="6">
    <source>
        <dbReference type="Proteomes" id="UP000612746"/>
    </source>
</evidence>
<feature type="domain" description="LysM" evidence="4">
    <location>
        <begin position="156"/>
        <end position="199"/>
    </location>
</feature>
<gene>
    <name evidence="5" type="ORF">INT44_007588</name>
</gene>
<keyword evidence="1" id="KW-0147">Chitin-binding</keyword>
<evidence type="ECO:0000256" key="1">
    <source>
        <dbReference type="ARBA" id="ARBA00022669"/>
    </source>
</evidence>
<dbReference type="AlphaFoldDB" id="A0A8H7PJZ8"/>
<evidence type="ECO:0000256" key="2">
    <source>
        <dbReference type="ARBA" id="ARBA00023026"/>
    </source>
</evidence>
<feature type="domain" description="LysM" evidence="4">
    <location>
        <begin position="773"/>
        <end position="817"/>
    </location>
</feature>
<feature type="domain" description="LysM" evidence="4">
    <location>
        <begin position="97"/>
        <end position="143"/>
    </location>
</feature>
<dbReference type="InterPro" id="IPR052210">
    <property type="entry name" value="LysM1-like"/>
</dbReference>
<feature type="domain" description="LysM" evidence="4">
    <location>
        <begin position="380"/>
        <end position="427"/>
    </location>
</feature>
<dbReference type="Gene3D" id="3.10.350.10">
    <property type="entry name" value="LysM domain"/>
    <property type="match status" value="10"/>
</dbReference>
<dbReference type="SUPFAM" id="SSF54106">
    <property type="entry name" value="LysM domain"/>
    <property type="match status" value="5"/>
</dbReference>
<feature type="chain" id="PRO_5034534693" description="LysM domain-containing protein" evidence="3">
    <location>
        <begin position="24"/>
        <end position="989"/>
    </location>
</feature>
<accession>A0A8H7PJZ8</accession>
<feature type="domain" description="LysM" evidence="4">
    <location>
        <begin position="619"/>
        <end position="663"/>
    </location>
</feature>
<dbReference type="EMBL" id="JAEPRA010000015">
    <property type="protein sequence ID" value="KAG2175110.1"/>
    <property type="molecule type" value="Genomic_DNA"/>
</dbReference>
<dbReference type="OrthoDB" id="5985073at2759"/>
<feature type="domain" description="LysM" evidence="4">
    <location>
        <begin position="320"/>
        <end position="366"/>
    </location>
</feature>
<dbReference type="CDD" id="cd00118">
    <property type="entry name" value="LysM"/>
    <property type="match status" value="6"/>
</dbReference>
<keyword evidence="2" id="KW-0843">Virulence</keyword>
<dbReference type="SMART" id="SM00257">
    <property type="entry name" value="LysM"/>
    <property type="match status" value="11"/>
</dbReference>
<evidence type="ECO:0000313" key="5">
    <source>
        <dbReference type="EMBL" id="KAG2175110.1"/>
    </source>
</evidence>
<dbReference type="PANTHER" id="PTHR34997:SF16">
    <property type="entry name" value="LYSM DOMAIN-CONTAINING PROTEIN"/>
    <property type="match status" value="1"/>
</dbReference>
<organism evidence="5 6">
    <name type="scientific">Umbelopsis vinacea</name>
    <dbReference type="NCBI Taxonomy" id="44442"/>
    <lineage>
        <taxon>Eukaryota</taxon>
        <taxon>Fungi</taxon>
        <taxon>Fungi incertae sedis</taxon>
        <taxon>Mucoromycota</taxon>
        <taxon>Mucoromycotina</taxon>
        <taxon>Umbelopsidomycetes</taxon>
        <taxon>Umbelopsidales</taxon>
        <taxon>Umbelopsidaceae</taxon>
        <taxon>Umbelopsis</taxon>
    </lineage>
</organism>
<dbReference type="PROSITE" id="PS51782">
    <property type="entry name" value="LYSM"/>
    <property type="match status" value="9"/>
</dbReference>
<keyword evidence="6" id="KW-1185">Reference proteome</keyword>
<feature type="signal peptide" evidence="3">
    <location>
        <begin position="1"/>
        <end position="23"/>
    </location>
</feature>
<reference evidence="5" key="1">
    <citation type="submission" date="2020-12" db="EMBL/GenBank/DDBJ databases">
        <title>Metabolic potential, ecology and presence of endohyphal bacteria is reflected in genomic diversity of Mucoromycotina.</title>
        <authorList>
            <person name="Muszewska A."/>
            <person name="Okrasinska A."/>
            <person name="Steczkiewicz K."/>
            <person name="Drgas O."/>
            <person name="Orlowska M."/>
            <person name="Perlinska-Lenart U."/>
            <person name="Aleksandrzak-Piekarczyk T."/>
            <person name="Szatraj K."/>
            <person name="Zielenkiewicz U."/>
            <person name="Pilsyk S."/>
            <person name="Malc E."/>
            <person name="Mieczkowski P."/>
            <person name="Kruszewska J.S."/>
            <person name="Biernat P."/>
            <person name="Pawlowska J."/>
        </authorList>
    </citation>
    <scope>NUCLEOTIDE SEQUENCE</scope>
    <source>
        <strain evidence="5">WA0000051536</strain>
    </source>
</reference>
<dbReference type="InterPro" id="IPR036779">
    <property type="entry name" value="LysM_dom_sf"/>
</dbReference>
<keyword evidence="3" id="KW-0732">Signal</keyword>
<dbReference type="PANTHER" id="PTHR34997">
    <property type="entry name" value="AM15"/>
    <property type="match status" value="1"/>
</dbReference>
<name>A0A8H7PJZ8_9FUNG</name>
<feature type="domain" description="LysM" evidence="4">
    <location>
        <begin position="720"/>
        <end position="764"/>
    </location>
</feature>
<dbReference type="Proteomes" id="UP000612746">
    <property type="component" value="Unassembled WGS sequence"/>
</dbReference>
<sequence>MIPKRLLLQATLAALLLVHPGDALCSANYTVVAGDTCASIQSTYYISDTLFHLLNPVVNNACSNLKMGQVVCLESTESTTTFTTTPIASPPRMDCAHLYLVKANDTCSSMEALTGVSDTEFHKLNPWINVNCTNLAIGQVICLLGRQTAVQLPCYEWYAAVPEDSCSSIQYKNKITTSQFTLCNPNLNCSSLVGQNICIRCPAQNPVCTSIHRVVEGESCYNLMLSVNMTTRAWLTCNPGLFTFPRLTVGDHVCNGCDSVQPTCRRFYQLAAGDTISGVAQKEGTYTAWLLGINPGLDTTSLTPGNHICASRNPMPYCYKTMVAVEDQDCSTFAAANNISLTQFLLYNPLVSTNCSNFYVGDRFCVQGLASALGQSGCDTTYTVQNGDTCSSIISKVGGYFNRLVRLNWKFVDSQCTNLKAGEVLCTDNGRDLCNKTVSVMAGDSCSTIAIAANISINALVTLNPFLDHSCTKIYPGDNLCVLSPLLADLMRIKPSQPVLPILHAPLQCVKNITLTTATSCLDLLLQNKISSIDLKVLNPGINCTQPLPASSTICVAQMPLGCTKTALTGVNQTCLDFANAASMPVSHLSAINFGLNCFIPLPPATPLCISDPFSECLATKKIVSSDTCSSLQAINGLFINNFQALNPNLNCSSLVVGQSVCILGKFSFCEQTYVTSTRDTCSSVLRYSSLSTIAQLQMLNPWPSVIMCIRPTTSRVCYLVAEVKSGDTCASMAAQYNITLFILHQTNPSLDCKNLYSGQQICVEPPAITCSGFHRITSETTCPKIAAASNITLDQLSFYNPTYDCKNVFIGSFVCTSIKTIEATNFQLISSLVPHLAPLNQNIQIEYNAYLANPSIQILNKVENDLTTALASSKGATLINALNANNSYFAAYESLHSTYRSSRCNQISKNSAISRANACFCKPASRKPYLHCLALHTTKLREYFLSYNPGTSAAHSYSAKSKNLPVDDMAASVRSNHTAEVQKIRVVN</sequence>